<keyword evidence="1" id="KW-0812">Transmembrane</keyword>
<accession>A0A2T3XZY3</accession>
<name>A0A2T3XZY3_9BURK</name>
<evidence type="ECO:0000313" key="2">
    <source>
        <dbReference type="EMBL" id="PTB22048.1"/>
    </source>
</evidence>
<dbReference type="AlphaFoldDB" id="A0A2T3XZY3"/>
<evidence type="ECO:0000313" key="3">
    <source>
        <dbReference type="Proteomes" id="UP000240638"/>
    </source>
</evidence>
<dbReference type="RefSeq" id="WP_107149603.1">
    <property type="nucleotide sequence ID" value="NZ_PYUC01000002.1"/>
</dbReference>
<dbReference type="EMBL" id="PYUC01000002">
    <property type="protein sequence ID" value="PTB22048.1"/>
    <property type="molecule type" value="Genomic_DNA"/>
</dbReference>
<proteinExistence type="predicted"/>
<sequence>MKTFLHFVMLMAAAVVAIVAGVVVGDYGAWYFSWVVGTIMIVLAAAAGGVLLDTQEKERATSAS</sequence>
<feature type="transmembrane region" description="Helical" evidence="1">
    <location>
        <begin position="7"/>
        <end position="25"/>
    </location>
</feature>
<dbReference type="Proteomes" id="UP000240638">
    <property type="component" value="Unassembled WGS sequence"/>
</dbReference>
<keyword evidence="1" id="KW-1133">Transmembrane helix</keyword>
<gene>
    <name evidence="2" type="ORF">C9I57_05425</name>
</gene>
<reference evidence="2 3" key="1">
    <citation type="submission" date="2018-03" db="EMBL/GenBank/DDBJ databases">
        <title>Whole genome analyses suggest that Burkholderia sensu lato contains two further novel genera in the rhizoxinica-symbiotica group Mycetohabitans gen. nov., and Trinickia gen. nov.: implications for the evolution of diazotrophy and nodulation in the Burkholderiaceae.</title>
        <authorList>
            <person name="Estrada De Los Santos P."/>
            <person name="Palmer M."/>
            <person name="Chavez-Ramirez B."/>
            <person name="Steenkamp E.T."/>
            <person name="Hirsch A.M."/>
            <person name="Manyaka P."/>
            <person name="Maluk M."/>
            <person name="Lafos M."/>
            <person name="Crook M."/>
            <person name="Gross E."/>
            <person name="Simon M.F."/>
            <person name="Bueno Dos Reis Junior F."/>
            <person name="Poole P.S."/>
            <person name="Venter S.N."/>
            <person name="James E.K."/>
        </authorList>
    </citation>
    <scope>NUCLEOTIDE SEQUENCE [LARGE SCALE GENOMIC DNA]</scope>
    <source>
        <strain evidence="2 3">JPY-366</strain>
    </source>
</reference>
<protein>
    <submittedName>
        <fullName evidence="2">Uncharacterized protein</fullName>
    </submittedName>
</protein>
<organism evidence="2 3">
    <name type="scientific">Trinickia symbiotica</name>
    <dbReference type="NCBI Taxonomy" id="863227"/>
    <lineage>
        <taxon>Bacteria</taxon>
        <taxon>Pseudomonadati</taxon>
        <taxon>Pseudomonadota</taxon>
        <taxon>Betaproteobacteria</taxon>
        <taxon>Burkholderiales</taxon>
        <taxon>Burkholderiaceae</taxon>
        <taxon>Trinickia</taxon>
    </lineage>
</organism>
<feature type="transmembrane region" description="Helical" evidence="1">
    <location>
        <begin position="31"/>
        <end position="52"/>
    </location>
</feature>
<evidence type="ECO:0000256" key="1">
    <source>
        <dbReference type="SAM" id="Phobius"/>
    </source>
</evidence>
<keyword evidence="1" id="KW-0472">Membrane</keyword>
<comment type="caution">
    <text evidence="2">The sequence shown here is derived from an EMBL/GenBank/DDBJ whole genome shotgun (WGS) entry which is preliminary data.</text>
</comment>